<comment type="caution">
    <text evidence="3">The sequence shown here is derived from an EMBL/GenBank/DDBJ whole genome shotgun (WGS) entry which is preliminary data.</text>
</comment>
<feature type="compositionally biased region" description="Polar residues" evidence="1">
    <location>
        <begin position="21"/>
        <end position="32"/>
    </location>
</feature>
<sequence length="232" mass="26565">MSADNYTMDLQFKQVSRRRQGSSPKTLSIQSGPSSLPPFPSTTLLCPSSVTPPSKRAASPAASSSKSPIPRNPSSFSEVVRPKVFQPKPPIQGNKFSRPFKPLSFNYGDYTNAWSLLFWLQAYNHSWFLTFFEVQHSYHLFQQSIYSSPFSKTFRYALYFQIPWISCWNYQLGPSDWFKDNVHLQNMTHQEDEAFLLTKNVVMSSLAGVGSQEEFNFVVNTVVVRIFDPYDL</sequence>
<gene>
    <name evidence="3" type="ORF">E5676_scaffold155G00880</name>
    <name evidence="2" type="ORF">E6C27_scaffold1059G00100</name>
</gene>
<dbReference type="EMBL" id="SSTD01015655">
    <property type="protein sequence ID" value="TYK02384.1"/>
    <property type="molecule type" value="Genomic_DNA"/>
</dbReference>
<dbReference type="EMBL" id="SSTE01013075">
    <property type="protein sequence ID" value="KAA0047750.1"/>
    <property type="molecule type" value="Genomic_DNA"/>
</dbReference>
<proteinExistence type="predicted"/>
<dbReference type="PANTHER" id="PTHR48434:SF1">
    <property type="entry name" value="(RAPE) HYPOTHETICAL PROTEIN"/>
    <property type="match status" value="1"/>
</dbReference>
<name>A0A5D3BTA8_CUCMM</name>
<evidence type="ECO:0000313" key="2">
    <source>
        <dbReference type="EMBL" id="KAA0047750.1"/>
    </source>
</evidence>
<evidence type="ECO:0000313" key="3">
    <source>
        <dbReference type="EMBL" id="TYK02384.1"/>
    </source>
</evidence>
<organism evidence="3 5">
    <name type="scientific">Cucumis melo var. makuwa</name>
    <name type="common">Oriental melon</name>
    <dbReference type="NCBI Taxonomy" id="1194695"/>
    <lineage>
        <taxon>Eukaryota</taxon>
        <taxon>Viridiplantae</taxon>
        <taxon>Streptophyta</taxon>
        <taxon>Embryophyta</taxon>
        <taxon>Tracheophyta</taxon>
        <taxon>Spermatophyta</taxon>
        <taxon>Magnoliopsida</taxon>
        <taxon>eudicotyledons</taxon>
        <taxon>Gunneridae</taxon>
        <taxon>Pentapetalae</taxon>
        <taxon>rosids</taxon>
        <taxon>fabids</taxon>
        <taxon>Cucurbitales</taxon>
        <taxon>Cucurbitaceae</taxon>
        <taxon>Benincaseae</taxon>
        <taxon>Cucumis</taxon>
    </lineage>
</organism>
<dbReference type="PANTHER" id="PTHR48434">
    <property type="entry name" value="(RAPE) HYPOTHETICAL PROTEIN"/>
    <property type="match status" value="1"/>
</dbReference>
<evidence type="ECO:0000313" key="5">
    <source>
        <dbReference type="Proteomes" id="UP000321947"/>
    </source>
</evidence>
<evidence type="ECO:0000313" key="4">
    <source>
        <dbReference type="Proteomes" id="UP000321393"/>
    </source>
</evidence>
<accession>A0A5D3BTA8</accession>
<dbReference type="Proteomes" id="UP000321393">
    <property type="component" value="Unassembled WGS sequence"/>
</dbReference>
<feature type="region of interest" description="Disordered" evidence="1">
    <location>
        <begin position="1"/>
        <end position="77"/>
    </location>
</feature>
<feature type="compositionally biased region" description="Low complexity" evidence="1">
    <location>
        <begin position="41"/>
        <end position="68"/>
    </location>
</feature>
<protein>
    <submittedName>
        <fullName evidence="3">Retrotransposable element Tf2</fullName>
    </submittedName>
</protein>
<dbReference type="AlphaFoldDB" id="A0A5D3BTA8"/>
<evidence type="ECO:0000256" key="1">
    <source>
        <dbReference type="SAM" id="MobiDB-lite"/>
    </source>
</evidence>
<reference evidence="4 5" key="1">
    <citation type="submission" date="2019-08" db="EMBL/GenBank/DDBJ databases">
        <title>Draft genome sequences of two oriental melons (Cucumis melo L. var makuwa).</title>
        <authorList>
            <person name="Kwon S.-Y."/>
        </authorList>
    </citation>
    <scope>NUCLEOTIDE SEQUENCE [LARGE SCALE GENOMIC DNA]</scope>
    <source>
        <strain evidence="5">cv. Chang Bougi</strain>
        <strain evidence="4">cv. SW 3</strain>
        <tissue evidence="3">Leaf</tissue>
    </source>
</reference>
<dbReference type="Proteomes" id="UP000321947">
    <property type="component" value="Unassembled WGS sequence"/>
</dbReference>